<name>A0A839UCK3_9HYPH</name>
<dbReference type="GO" id="GO:0016829">
    <property type="term" value="F:lyase activity"/>
    <property type="evidence" value="ECO:0007669"/>
    <property type="project" value="UniProtKB-KW"/>
</dbReference>
<dbReference type="PANTHER" id="PTHR39175:SF1">
    <property type="entry name" value="FAMILY PROTEIN, PUTATIVE (AFU_ORTHOLOGUE AFUA_3G15060)-RELATED"/>
    <property type="match status" value="1"/>
</dbReference>
<dbReference type="EMBL" id="JACHXN010000013">
    <property type="protein sequence ID" value="MBB3147665.1"/>
    <property type="molecule type" value="Genomic_DNA"/>
</dbReference>
<dbReference type="InterPro" id="IPR004360">
    <property type="entry name" value="Glyas_Fos-R_dOase_dom"/>
</dbReference>
<keyword evidence="2" id="KW-0456">Lyase</keyword>
<dbReference type="AlphaFoldDB" id="A0A839UCK3"/>
<dbReference type="PROSITE" id="PS51819">
    <property type="entry name" value="VOC"/>
    <property type="match status" value="1"/>
</dbReference>
<feature type="domain" description="VOC" evidence="1">
    <location>
        <begin position="4"/>
        <end position="118"/>
    </location>
</feature>
<dbReference type="InterPro" id="IPR037523">
    <property type="entry name" value="VOC_core"/>
</dbReference>
<evidence type="ECO:0000313" key="2">
    <source>
        <dbReference type="EMBL" id="MBB3147665.1"/>
    </source>
</evidence>
<dbReference type="SUPFAM" id="SSF54593">
    <property type="entry name" value="Glyoxalase/Bleomycin resistance protein/Dihydroxybiphenyl dioxygenase"/>
    <property type="match status" value="1"/>
</dbReference>
<gene>
    <name evidence="2" type="ORF">FHS21_004089</name>
</gene>
<dbReference type="RefSeq" id="WP_112532143.1">
    <property type="nucleotide sequence ID" value="NZ_JACHXN010000013.1"/>
</dbReference>
<reference evidence="2 3" key="1">
    <citation type="submission" date="2020-08" db="EMBL/GenBank/DDBJ databases">
        <title>Genomic Encyclopedia of Type Strains, Phase III (KMG-III): the genomes of soil and plant-associated and newly described type strains.</title>
        <authorList>
            <person name="Whitman W."/>
        </authorList>
    </citation>
    <scope>NUCLEOTIDE SEQUENCE [LARGE SCALE GENOMIC DNA]</scope>
    <source>
        <strain evidence="2 3">CECT 7015</strain>
    </source>
</reference>
<keyword evidence="3" id="KW-1185">Reference proteome</keyword>
<sequence>MISGIDHVQLAMPAGGEAKARDFYARSLGVPEVPKPAQLGARGGCWFENGSVKIHRGVEYDFSPARKAHPAFVVDDLAFLVRTLSNAGFLVKEDKPLEGYERRYVDDPFGNRIELMQPK</sequence>
<keyword evidence="2" id="KW-0560">Oxidoreductase</keyword>
<dbReference type="PANTHER" id="PTHR39175">
    <property type="entry name" value="FAMILY PROTEIN, PUTATIVE (AFU_ORTHOLOGUE AFUA_3G15060)-RELATED"/>
    <property type="match status" value="1"/>
</dbReference>
<evidence type="ECO:0000313" key="3">
    <source>
        <dbReference type="Proteomes" id="UP000554520"/>
    </source>
</evidence>
<keyword evidence="2" id="KW-0223">Dioxygenase</keyword>
<protein>
    <submittedName>
        <fullName evidence="2">Catechol 2,3-dioxygenase-like lactoylglutathione lyase family enzyme</fullName>
    </submittedName>
</protein>
<dbReference type="Pfam" id="PF00903">
    <property type="entry name" value="Glyoxalase"/>
    <property type="match status" value="1"/>
</dbReference>
<evidence type="ECO:0000259" key="1">
    <source>
        <dbReference type="PROSITE" id="PS51819"/>
    </source>
</evidence>
<comment type="caution">
    <text evidence="2">The sequence shown here is derived from an EMBL/GenBank/DDBJ whole genome shotgun (WGS) entry which is preliminary data.</text>
</comment>
<dbReference type="GO" id="GO:0051213">
    <property type="term" value="F:dioxygenase activity"/>
    <property type="evidence" value="ECO:0007669"/>
    <property type="project" value="UniProtKB-KW"/>
</dbReference>
<dbReference type="Gene3D" id="3.10.180.10">
    <property type="entry name" value="2,3-Dihydroxybiphenyl 1,2-Dioxygenase, domain 1"/>
    <property type="match status" value="1"/>
</dbReference>
<organism evidence="2 3">
    <name type="scientific">Phyllobacterium trifolii</name>
    <dbReference type="NCBI Taxonomy" id="300193"/>
    <lineage>
        <taxon>Bacteria</taxon>
        <taxon>Pseudomonadati</taxon>
        <taxon>Pseudomonadota</taxon>
        <taxon>Alphaproteobacteria</taxon>
        <taxon>Hyphomicrobiales</taxon>
        <taxon>Phyllobacteriaceae</taxon>
        <taxon>Phyllobacterium</taxon>
    </lineage>
</organism>
<accession>A0A839UCK3</accession>
<dbReference type="InterPro" id="IPR029068">
    <property type="entry name" value="Glyas_Bleomycin-R_OHBP_Dase"/>
</dbReference>
<dbReference type="Proteomes" id="UP000554520">
    <property type="component" value="Unassembled WGS sequence"/>
</dbReference>
<proteinExistence type="predicted"/>